<accession>U2Y9R9</accession>
<protein>
    <submittedName>
        <fullName evidence="6">Putative TetR family transcriptional regulator</fullName>
    </submittedName>
</protein>
<dbReference type="PRINTS" id="PR00455">
    <property type="entry name" value="HTHTETR"/>
</dbReference>
<keyword evidence="2 4" id="KW-0238">DNA-binding</keyword>
<evidence type="ECO:0000256" key="2">
    <source>
        <dbReference type="ARBA" id="ARBA00023125"/>
    </source>
</evidence>
<feature type="domain" description="HTH tetR-type" evidence="5">
    <location>
        <begin position="10"/>
        <end position="70"/>
    </location>
</feature>
<dbReference type="Proteomes" id="UP000016568">
    <property type="component" value="Unassembled WGS sequence"/>
</dbReference>
<dbReference type="InterPro" id="IPR013570">
    <property type="entry name" value="Tscrpt_reg_YsiA_C"/>
</dbReference>
<evidence type="ECO:0000256" key="4">
    <source>
        <dbReference type="PROSITE-ProRule" id="PRU00335"/>
    </source>
</evidence>
<sequence>MPRVSAERLQDRRNSIIAAARDVFATKGFNGTAIADIAKIAGTSDGLIYRYFNGKRELLEAVLDDFYGSILEEVAQAIAAAPDFRTRLQRLIEHHVAVFARDTGLCRLFITEVRNLEGYVGSDSQALNRRYTALLAPVLETGIAEGALPANIDRRFVRDMLFGGIEHIAWRHISTETPLDVPDISRKVTALLLGGMAAG</sequence>
<dbReference type="InterPro" id="IPR050109">
    <property type="entry name" value="HTH-type_TetR-like_transc_reg"/>
</dbReference>
<gene>
    <name evidence="6" type="ORF">NT2_07_00810</name>
</gene>
<dbReference type="InterPro" id="IPR009057">
    <property type="entry name" value="Homeodomain-like_sf"/>
</dbReference>
<dbReference type="Pfam" id="PF00440">
    <property type="entry name" value="TetR_N"/>
    <property type="match status" value="1"/>
</dbReference>
<comment type="caution">
    <text evidence="6">The sequence shown here is derived from an EMBL/GenBank/DDBJ whole genome shotgun (WGS) entry which is preliminary data.</text>
</comment>
<dbReference type="PANTHER" id="PTHR30055">
    <property type="entry name" value="HTH-TYPE TRANSCRIPTIONAL REGULATOR RUTR"/>
    <property type="match status" value="1"/>
</dbReference>
<keyword evidence="3" id="KW-0804">Transcription</keyword>
<dbReference type="Pfam" id="PF08359">
    <property type="entry name" value="TetR_C_4"/>
    <property type="match status" value="1"/>
</dbReference>
<dbReference type="EMBL" id="BASZ01000007">
    <property type="protein sequence ID" value="GAD50081.1"/>
    <property type="molecule type" value="Genomic_DNA"/>
</dbReference>
<evidence type="ECO:0000256" key="1">
    <source>
        <dbReference type="ARBA" id="ARBA00023015"/>
    </source>
</evidence>
<dbReference type="Gene3D" id="1.10.10.60">
    <property type="entry name" value="Homeodomain-like"/>
    <property type="match status" value="1"/>
</dbReference>
<dbReference type="Gene3D" id="1.10.357.10">
    <property type="entry name" value="Tetracycline Repressor, domain 2"/>
    <property type="match status" value="1"/>
</dbReference>
<dbReference type="InterPro" id="IPR036271">
    <property type="entry name" value="Tet_transcr_reg_TetR-rel_C_sf"/>
</dbReference>
<dbReference type="SUPFAM" id="SSF46689">
    <property type="entry name" value="Homeodomain-like"/>
    <property type="match status" value="1"/>
</dbReference>
<dbReference type="GO" id="GO:0003700">
    <property type="term" value="F:DNA-binding transcription factor activity"/>
    <property type="evidence" value="ECO:0007669"/>
    <property type="project" value="TreeGrafter"/>
</dbReference>
<dbReference type="PROSITE" id="PS50977">
    <property type="entry name" value="HTH_TETR_2"/>
    <property type="match status" value="1"/>
</dbReference>
<keyword evidence="1" id="KW-0805">Transcription regulation</keyword>
<evidence type="ECO:0000256" key="3">
    <source>
        <dbReference type="ARBA" id="ARBA00023163"/>
    </source>
</evidence>
<keyword evidence="7" id="KW-1185">Reference proteome</keyword>
<organism evidence="6 7">
    <name type="scientific">Caenibius tardaugens NBRC 16725</name>
    <dbReference type="NCBI Taxonomy" id="1219035"/>
    <lineage>
        <taxon>Bacteria</taxon>
        <taxon>Pseudomonadati</taxon>
        <taxon>Pseudomonadota</taxon>
        <taxon>Alphaproteobacteria</taxon>
        <taxon>Sphingomonadales</taxon>
        <taxon>Erythrobacteraceae</taxon>
        <taxon>Caenibius</taxon>
    </lineage>
</organism>
<name>U2Y9R9_9SPHN</name>
<evidence type="ECO:0000313" key="7">
    <source>
        <dbReference type="Proteomes" id="UP000016568"/>
    </source>
</evidence>
<proteinExistence type="predicted"/>
<dbReference type="AlphaFoldDB" id="U2Y9R9"/>
<dbReference type="SUPFAM" id="SSF48498">
    <property type="entry name" value="Tetracyclin repressor-like, C-terminal domain"/>
    <property type="match status" value="1"/>
</dbReference>
<dbReference type="eggNOG" id="COG1309">
    <property type="taxonomic scope" value="Bacteria"/>
</dbReference>
<dbReference type="InterPro" id="IPR001647">
    <property type="entry name" value="HTH_TetR"/>
</dbReference>
<feature type="DNA-binding region" description="H-T-H motif" evidence="4">
    <location>
        <begin position="33"/>
        <end position="52"/>
    </location>
</feature>
<evidence type="ECO:0000259" key="5">
    <source>
        <dbReference type="PROSITE" id="PS50977"/>
    </source>
</evidence>
<dbReference type="RefSeq" id="WP_021690899.1">
    <property type="nucleotide sequence ID" value="NZ_BASZ01000007.1"/>
</dbReference>
<dbReference type="PANTHER" id="PTHR30055:SF234">
    <property type="entry name" value="HTH-TYPE TRANSCRIPTIONAL REGULATOR BETI"/>
    <property type="match status" value="1"/>
</dbReference>
<dbReference type="GO" id="GO:0000976">
    <property type="term" value="F:transcription cis-regulatory region binding"/>
    <property type="evidence" value="ECO:0007669"/>
    <property type="project" value="TreeGrafter"/>
</dbReference>
<reference evidence="6 7" key="1">
    <citation type="submission" date="2013-09" db="EMBL/GenBank/DDBJ databases">
        <title>Whole genome shotgun sequence of Novosphingobium tardaugens NBRC 16725.</title>
        <authorList>
            <person name="Isaki S."/>
            <person name="Hosoyama A."/>
            <person name="Tsuchikane K."/>
            <person name="Katsumata H."/>
            <person name="Ando Y."/>
            <person name="Yamazaki S."/>
            <person name="Fujita N."/>
        </authorList>
    </citation>
    <scope>NUCLEOTIDE SEQUENCE [LARGE SCALE GENOMIC DNA]</scope>
    <source>
        <strain evidence="6 7">NBRC 16725</strain>
    </source>
</reference>
<evidence type="ECO:0000313" key="6">
    <source>
        <dbReference type="EMBL" id="GAD50081.1"/>
    </source>
</evidence>